<feature type="compositionally biased region" description="Basic and acidic residues" evidence="5">
    <location>
        <begin position="523"/>
        <end position="535"/>
    </location>
</feature>
<evidence type="ECO:0000256" key="1">
    <source>
        <dbReference type="ARBA" id="ARBA00004167"/>
    </source>
</evidence>
<evidence type="ECO:0000256" key="6">
    <source>
        <dbReference type="SAM" id="Phobius"/>
    </source>
</evidence>
<accession>A0A427YGF7</accession>
<evidence type="ECO:0000256" key="3">
    <source>
        <dbReference type="ARBA" id="ARBA00022989"/>
    </source>
</evidence>
<feature type="transmembrane region" description="Helical" evidence="6">
    <location>
        <begin position="826"/>
        <end position="845"/>
    </location>
</feature>
<feature type="region of interest" description="Disordered" evidence="5">
    <location>
        <begin position="1"/>
        <end position="21"/>
    </location>
</feature>
<feature type="transmembrane region" description="Helical" evidence="6">
    <location>
        <begin position="712"/>
        <end position="736"/>
    </location>
</feature>
<comment type="caution">
    <text evidence="7">The sequence shown here is derived from an EMBL/GenBank/DDBJ whole genome shotgun (WGS) entry which is preliminary data.</text>
</comment>
<feature type="transmembrane region" description="Helical" evidence="6">
    <location>
        <begin position="369"/>
        <end position="389"/>
    </location>
</feature>
<feature type="compositionally biased region" description="Basic and acidic residues" evidence="5">
    <location>
        <begin position="1037"/>
        <end position="1066"/>
    </location>
</feature>
<keyword evidence="2 6" id="KW-0812">Transmembrane</keyword>
<feature type="region of interest" description="Disordered" evidence="5">
    <location>
        <begin position="564"/>
        <end position="655"/>
    </location>
</feature>
<feature type="region of interest" description="Disordered" evidence="5">
    <location>
        <begin position="1025"/>
        <end position="1066"/>
    </location>
</feature>
<feature type="transmembrane region" description="Helical" evidence="6">
    <location>
        <begin position="852"/>
        <end position="872"/>
    </location>
</feature>
<keyword evidence="3 6" id="KW-1133">Transmembrane helix</keyword>
<feature type="compositionally biased region" description="Polar residues" evidence="5">
    <location>
        <begin position="645"/>
        <end position="655"/>
    </location>
</feature>
<evidence type="ECO:0000256" key="5">
    <source>
        <dbReference type="SAM" id="MobiDB-lite"/>
    </source>
</evidence>
<feature type="region of interest" description="Disordered" evidence="5">
    <location>
        <begin position="956"/>
        <end position="984"/>
    </location>
</feature>
<sequence>MTRGGTLLSSPTPAATPTPGPSLHLFRRHYYTCGTLTLSWEPRWYTEPFYTLSSSSYDAAASTGPVDPPLSVITTVSSCEAALSSQAASLSSEGEAETVITTESVATATSRGSAVLTTRTRVVTTTVPLSTVTVTPSLTTSTVAATAVASSSSSSVASTVSVAPASTSVSEVFNTNTCAGSWDWQAWGAVSGLATGVVIGGLLWLLWGILRPRIPGLYSPRAFIVKWVQPPRSILTPSNPSRWTWSLFLLPLLHLPSDPTQSAGSLFLRPTSAALRLSAIGSLLALGAGLPLIIANVPCLSPTAPPNTLGGRLGSLTDLSLLRLLDALDPSPGTSSAAESIRLIQIQPRLGRALTSTIGPAISTSRTRIILILVLIGVFAVIGGLWIVARTYASLAKYRAFFRDKVCGGLEMVVVPAAAAPGWSGLPEERIRKSFDDLASEQFRVVGLDTAVLREQVWRRAQVLNRLEEAEARYIESFRSRAGLRSLPKPSRSGEQGIRLSGAHQAIQDPSPQPRPLPVPIQRETKSDSEVDRSAEPQSRFIEINRNSALYGARFEIGQRIRRSSAGRWVVDPSTSSSADSGSADAADAADASSDHSRNPSSGHIPDGEENPWADEGEEPQLRPGPAHKPEVQSPPAQASAYPSRDQSALASPVGQNGEISRLRWELKNLNSMVLDLQQRAFAVVTSGGRVRGGSSEDVIWRNVGKKRTAWFWVKVVLLGVTLGLIVIPFLGLSVASAPGFAHYLGFLAPLERINGLGAGVAEGLVPALVLSLAVASVVVLTQQRSSIQGDILAYLYLGFVAARHMREFVFVDKGYTDGTLALWTIRRFGWTLALQPAVFGLILLSRREWATGGISLGVAVLALGLSEILTFRRFPETQALDNDSKSKLDEAVSWMKQLPGNGKGRATRVSDASLAQRMASLLPGYSRLPDSCPLPLESETIDDLYQTERADRALSRLEQSSKSKSDDIKLGQGPDRGSFFHDPTTANRGLIYPTEMLVPTPVVWLPHDSAGIAQAEAADLEARHGLPAIVASQTTRDGDAERREEKPGGREEVSSPLLEHTDSRM</sequence>
<dbReference type="EMBL" id="RSCD01000011">
    <property type="protein sequence ID" value="RSH90160.1"/>
    <property type="molecule type" value="Genomic_DNA"/>
</dbReference>
<feature type="transmembrane region" description="Helical" evidence="6">
    <location>
        <begin position="184"/>
        <end position="207"/>
    </location>
</feature>
<dbReference type="GO" id="GO:0071944">
    <property type="term" value="C:cell periphery"/>
    <property type="evidence" value="ECO:0007669"/>
    <property type="project" value="UniProtKB-ARBA"/>
</dbReference>
<dbReference type="Proteomes" id="UP000279259">
    <property type="component" value="Unassembled WGS sequence"/>
</dbReference>
<protein>
    <recommendedName>
        <fullName evidence="9">CSC1/OSCA1-like 7TM region domain-containing protein</fullName>
    </recommendedName>
</protein>
<evidence type="ECO:0000256" key="2">
    <source>
        <dbReference type="ARBA" id="ARBA00022692"/>
    </source>
</evidence>
<keyword evidence="4 6" id="KW-0472">Membrane</keyword>
<feature type="transmembrane region" description="Helical" evidence="6">
    <location>
        <begin position="756"/>
        <end position="781"/>
    </location>
</feature>
<keyword evidence="8" id="KW-1185">Reference proteome</keyword>
<reference evidence="7 8" key="1">
    <citation type="submission" date="2018-11" db="EMBL/GenBank/DDBJ databases">
        <title>Genome sequence of Saitozyma podzolica DSM 27192.</title>
        <authorList>
            <person name="Aliyu H."/>
            <person name="Gorte O."/>
            <person name="Ochsenreither K."/>
        </authorList>
    </citation>
    <scope>NUCLEOTIDE SEQUENCE [LARGE SCALE GENOMIC DNA]</scope>
    <source>
        <strain evidence="7 8">DSM 27192</strain>
    </source>
</reference>
<feature type="transmembrane region" description="Helical" evidence="6">
    <location>
        <begin position="788"/>
        <end position="806"/>
    </location>
</feature>
<feature type="compositionally biased region" description="Acidic residues" evidence="5">
    <location>
        <begin position="608"/>
        <end position="619"/>
    </location>
</feature>
<dbReference type="OrthoDB" id="2591106at2759"/>
<evidence type="ECO:0000313" key="8">
    <source>
        <dbReference type="Proteomes" id="UP000279259"/>
    </source>
</evidence>
<feature type="compositionally biased region" description="Basic and acidic residues" evidence="5">
    <location>
        <begin position="956"/>
        <end position="970"/>
    </location>
</feature>
<dbReference type="PANTHER" id="PTHR15549">
    <property type="entry name" value="PAIRED IMMUNOGLOBULIN-LIKE TYPE 2 RECEPTOR"/>
    <property type="match status" value="1"/>
</dbReference>
<evidence type="ECO:0000256" key="4">
    <source>
        <dbReference type="ARBA" id="ARBA00023136"/>
    </source>
</evidence>
<organism evidence="7 8">
    <name type="scientific">Saitozyma podzolica</name>
    <dbReference type="NCBI Taxonomy" id="1890683"/>
    <lineage>
        <taxon>Eukaryota</taxon>
        <taxon>Fungi</taxon>
        <taxon>Dikarya</taxon>
        <taxon>Basidiomycota</taxon>
        <taxon>Agaricomycotina</taxon>
        <taxon>Tremellomycetes</taxon>
        <taxon>Tremellales</taxon>
        <taxon>Trimorphomycetaceae</taxon>
        <taxon>Saitozyma</taxon>
    </lineage>
</organism>
<feature type="compositionally biased region" description="Low complexity" evidence="5">
    <location>
        <begin position="1"/>
        <end position="13"/>
    </location>
</feature>
<feature type="transmembrane region" description="Helical" evidence="6">
    <location>
        <begin position="273"/>
        <end position="294"/>
    </location>
</feature>
<evidence type="ECO:0008006" key="9">
    <source>
        <dbReference type="Google" id="ProtNLM"/>
    </source>
</evidence>
<comment type="subcellular location">
    <subcellularLocation>
        <location evidence="1">Membrane</location>
        <topology evidence="1">Single-pass membrane protein</topology>
    </subcellularLocation>
</comment>
<name>A0A427YGF7_9TREE</name>
<dbReference type="GO" id="GO:0016020">
    <property type="term" value="C:membrane"/>
    <property type="evidence" value="ECO:0007669"/>
    <property type="project" value="UniProtKB-SubCell"/>
</dbReference>
<dbReference type="AlphaFoldDB" id="A0A427YGF7"/>
<feature type="compositionally biased region" description="Low complexity" evidence="5">
    <location>
        <begin position="576"/>
        <end position="592"/>
    </location>
</feature>
<gene>
    <name evidence="7" type="ORF">EHS25_001494</name>
</gene>
<proteinExistence type="predicted"/>
<evidence type="ECO:0000313" key="7">
    <source>
        <dbReference type="EMBL" id="RSH90160.1"/>
    </source>
</evidence>
<feature type="region of interest" description="Disordered" evidence="5">
    <location>
        <begin position="504"/>
        <end position="540"/>
    </location>
</feature>
<dbReference type="InterPro" id="IPR051694">
    <property type="entry name" value="Immunoregulatory_rcpt-like"/>
</dbReference>